<sequence length="161" mass="17615">MGRRPRGIAYGKALEQQLDQLDPGFAELIRRSACYGLGDYLQAMQQRAAFANQVHALFEDYDLLIMPTLPILPFAADDVAPAGYAGQDSALPWARWTPFTYPFNISGNPAANLPCGWSTEGLPIGLQVVGPRFADAHVLQFCAAVEAIAPWDQRLPPMLGR</sequence>
<dbReference type="Proteomes" id="UP000050384">
    <property type="component" value="Unassembled WGS sequence"/>
</dbReference>
<name>A0A0Q0GLK8_PSESX</name>
<dbReference type="AlphaFoldDB" id="A0A0Q0GLK8"/>
<evidence type="ECO:0000256" key="1">
    <source>
        <dbReference type="ARBA" id="ARBA00009199"/>
    </source>
</evidence>
<comment type="caution">
    <text evidence="3">The sequence shown here is derived from an EMBL/GenBank/DDBJ whole genome shotgun (WGS) entry which is preliminary data.</text>
</comment>
<organism evidence="3 4">
    <name type="scientific">Pseudomonas syringae pv. spinaceae</name>
    <dbReference type="NCBI Taxonomy" id="264459"/>
    <lineage>
        <taxon>Bacteria</taxon>
        <taxon>Pseudomonadati</taxon>
        <taxon>Pseudomonadota</taxon>
        <taxon>Gammaproteobacteria</taxon>
        <taxon>Pseudomonadales</taxon>
        <taxon>Pseudomonadaceae</taxon>
        <taxon>Pseudomonas</taxon>
        <taxon>Pseudomonas syringae</taxon>
    </lineage>
</organism>
<accession>A0A0Q0GLK8</accession>
<reference evidence="3 4" key="1">
    <citation type="submission" date="2015-09" db="EMBL/GenBank/DDBJ databases">
        <title>Genome announcement of multiple Pseudomonas syringae strains.</title>
        <authorList>
            <person name="Thakur S."/>
            <person name="Wang P.W."/>
            <person name="Gong Y."/>
            <person name="Weir B.S."/>
            <person name="Guttman D.S."/>
        </authorList>
    </citation>
    <scope>NUCLEOTIDE SEQUENCE [LARGE SCALE GENOMIC DNA]</scope>
    <source>
        <strain evidence="3 4">ICMP16929</strain>
    </source>
</reference>
<evidence type="ECO:0000313" key="4">
    <source>
        <dbReference type="Proteomes" id="UP000050384"/>
    </source>
</evidence>
<dbReference type="PANTHER" id="PTHR11895">
    <property type="entry name" value="TRANSAMIDASE"/>
    <property type="match status" value="1"/>
</dbReference>
<gene>
    <name evidence="3" type="ORF">ALO94_200246</name>
</gene>
<dbReference type="InterPro" id="IPR000120">
    <property type="entry name" value="Amidase"/>
</dbReference>
<dbReference type="PANTHER" id="PTHR11895:SF7">
    <property type="entry name" value="GLUTAMYL-TRNA(GLN) AMIDOTRANSFERASE SUBUNIT A, MITOCHONDRIAL"/>
    <property type="match status" value="1"/>
</dbReference>
<feature type="domain" description="Amidase" evidence="2">
    <location>
        <begin position="40"/>
        <end position="139"/>
    </location>
</feature>
<dbReference type="InterPro" id="IPR023631">
    <property type="entry name" value="Amidase_dom"/>
</dbReference>
<evidence type="ECO:0000313" key="3">
    <source>
        <dbReference type="EMBL" id="KPZ14403.1"/>
    </source>
</evidence>
<dbReference type="Pfam" id="PF01425">
    <property type="entry name" value="Amidase"/>
    <property type="match status" value="1"/>
</dbReference>
<evidence type="ECO:0000259" key="2">
    <source>
        <dbReference type="Pfam" id="PF01425"/>
    </source>
</evidence>
<dbReference type="Gene3D" id="3.90.1300.10">
    <property type="entry name" value="Amidase signature (AS) domain"/>
    <property type="match status" value="1"/>
</dbReference>
<dbReference type="SUPFAM" id="SSF75304">
    <property type="entry name" value="Amidase signature (AS) enzymes"/>
    <property type="match status" value="1"/>
</dbReference>
<dbReference type="InterPro" id="IPR036928">
    <property type="entry name" value="AS_sf"/>
</dbReference>
<dbReference type="GO" id="GO:0003824">
    <property type="term" value="F:catalytic activity"/>
    <property type="evidence" value="ECO:0007669"/>
    <property type="project" value="InterPro"/>
</dbReference>
<comment type="similarity">
    <text evidence="1">Belongs to the amidase family.</text>
</comment>
<dbReference type="EMBL" id="LJRI01000042">
    <property type="protein sequence ID" value="KPZ14403.1"/>
    <property type="molecule type" value="Genomic_DNA"/>
</dbReference>
<protein>
    <submittedName>
        <fullName evidence="3">Ribonuclease HII</fullName>
    </submittedName>
</protein>
<proteinExistence type="inferred from homology"/>
<dbReference type="PATRIC" id="fig|264459.3.peg.1120"/>